<accession>A0A6N3AQI5</accession>
<sequence length="46" mass="5223">MTYDYDVVFIGSGHANWHAAVTLSQVGKKWPLLKKILRLVLVPIML</sequence>
<dbReference type="EMBL" id="CACRUI010000011">
    <property type="protein sequence ID" value="VYT91820.1"/>
    <property type="molecule type" value="Genomic_DNA"/>
</dbReference>
<gene>
    <name evidence="1" type="ORF">SLLFYP71_01021</name>
</gene>
<organism evidence="1">
    <name type="scientific">Streptococcus lutetiensis</name>
    <dbReference type="NCBI Taxonomy" id="150055"/>
    <lineage>
        <taxon>Bacteria</taxon>
        <taxon>Bacillati</taxon>
        <taxon>Bacillota</taxon>
        <taxon>Bacilli</taxon>
        <taxon>Lactobacillales</taxon>
        <taxon>Streptococcaceae</taxon>
        <taxon>Streptococcus</taxon>
    </lineage>
</organism>
<reference evidence="1" key="1">
    <citation type="submission" date="2019-11" db="EMBL/GenBank/DDBJ databases">
        <authorList>
            <person name="Feng L."/>
        </authorList>
    </citation>
    <scope>NUCLEOTIDE SEQUENCE</scope>
    <source>
        <strain evidence="1">SLutetiensisLFYP71</strain>
    </source>
</reference>
<name>A0A6N3AQI5_9STRE</name>
<protein>
    <submittedName>
        <fullName evidence="1">Uncharacterized protein</fullName>
    </submittedName>
</protein>
<dbReference type="SUPFAM" id="SSF51905">
    <property type="entry name" value="FAD/NAD(P)-binding domain"/>
    <property type="match status" value="1"/>
</dbReference>
<dbReference type="AlphaFoldDB" id="A0A6N3AQI5"/>
<proteinExistence type="predicted"/>
<dbReference type="InterPro" id="IPR036188">
    <property type="entry name" value="FAD/NAD-bd_sf"/>
</dbReference>
<evidence type="ECO:0000313" key="1">
    <source>
        <dbReference type="EMBL" id="VYT91820.1"/>
    </source>
</evidence>